<feature type="compositionally biased region" description="Low complexity" evidence="3">
    <location>
        <begin position="20"/>
        <end position="30"/>
    </location>
</feature>
<name>A0A6A6I9G1_9PLEO</name>
<dbReference type="GO" id="GO:0005634">
    <property type="term" value="C:nucleus"/>
    <property type="evidence" value="ECO:0007669"/>
    <property type="project" value="UniProtKB-SubCell"/>
</dbReference>
<feature type="compositionally biased region" description="Polar residues" evidence="3">
    <location>
        <begin position="455"/>
        <end position="468"/>
    </location>
</feature>
<evidence type="ECO:0008006" key="6">
    <source>
        <dbReference type="Google" id="ProtNLM"/>
    </source>
</evidence>
<protein>
    <recommendedName>
        <fullName evidence="6">LisH domain-containing protein</fullName>
    </recommendedName>
</protein>
<keyword evidence="2" id="KW-0539">Nucleus</keyword>
<feature type="region of interest" description="Disordered" evidence="3">
    <location>
        <begin position="357"/>
        <end position="642"/>
    </location>
</feature>
<dbReference type="EMBL" id="ML987198">
    <property type="protein sequence ID" value="KAF2246718.1"/>
    <property type="molecule type" value="Genomic_DNA"/>
</dbReference>
<dbReference type="AlphaFoldDB" id="A0A6A6I9G1"/>
<feature type="region of interest" description="Disordered" evidence="3">
    <location>
        <begin position="217"/>
        <end position="267"/>
    </location>
</feature>
<dbReference type="PANTHER" id="PTHR12610">
    <property type="entry name" value="SINGLE STRANDED DNA BINDING PROTEIN"/>
    <property type="match status" value="1"/>
</dbReference>
<feature type="compositionally biased region" description="Low complexity" evidence="3">
    <location>
        <begin position="491"/>
        <end position="509"/>
    </location>
</feature>
<feature type="compositionally biased region" description="Polar residues" evidence="3">
    <location>
        <begin position="224"/>
        <end position="247"/>
    </location>
</feature>
<dbReference type="OrthoDB" id="5600002at2759"/>
<evidence type="ECO:0000313" key="4">
    <source>
        <dbReference type="EMBL" id="KAF2246718.1"/>
    </source>
</evidence>
<evidence type="ECO:0000256" key="3">
    <source>
        <dbReference type="SAM" id="MobiDB-lite"/>
    </source>
</evidence>
<dbReference type="PANTHER" id="PTHR12610:SF12">
    <property type="entry name" value="SEQUENCE-SPECIFIC SINGLE-STRANDED DNA-BINDING PROTEIN, ISOFORM D"/>
    <property type="match status" value="1"/>
</dbReference>
<evidence type="ECO:0000256" key="1">
    <source>
        <dbReference type="ARBA" id="ARBA00004123"/>
    </source>
</evidence>
<proteinExistence type="predicted"/>
<feature type="compositionally biased region" description="Low complexity" evidence="3">
    <location>
        <begin position="517"/>
        <end position="532"/>
    </location>
</feature>
<reference evidence="4" key="1">
    <citation type="journal article" date="2020" name="Stud. Mycol.">
        <title>101 Dothideomycetes genomes: a test case for predicting lifestyles and emergence of pathogens.</title>
        <authorList>
            <person name="Haridas S."/>
            <person name="Albert R."/>
            <person name="Binder M."/>
            <person name="Bloem J."/>
            <person name="Labutti K."/>
            <person name="Salamov A."/>
            <person name="Andreopoulos B."/>
            <person name="Baker S."/>
            <person name="Barry K."/>
            <person name="Bills G."/>
            <person name="Bluhm B."/>
            <person name="Cannon C."/>
            <person name="Castanera R."/>
            <person name="Culley D."/>
            <person name="Daum C."/>
            <person name="Ezra D."/>
            <person name="Gonzalez J."/>
            <person name="Henrissat B."/>
            <person name="Kuo A."/>
            <person name="Liang C."/>
            <person name="Lipzen A."/>
            <person name="Lutzoni F."/>
            <person name="Magnuson J."/>
            <person name="Mondo S."/>
            <person name="Nolan M."/>
            <person name="Ohm R."/>
            <person name="Pangilinan J."/>
            <person name="Park H.-J."/>
            <person name="Ramirez L."/>
            <person name="Alfaro M."/>
            <person name="Sun H."/>
            <person name="Tritt A."/>
            <person name="Yoshinaga Y."/>
            <person name="Zwiers L.-H."/>
            <person name="Turgeon B."/>
            <person name="Goodwin S."/>
            <person name="Spatafora J."/>
            <person name="Crous P."/>
            <person name="Grigoriev I."/>
        </authorList>
    </citation>
    <scope>NUCLEOTIDE SEQUENCE</scope>
    <source>
        <strain evidence="4">CBS 122368</strain>
    </source>
</reference>
<dbReference type="Proteomes" id="UP000800094">
    <property type="component" value="Unassembled WGS sequence"/>
</dbReference>
<accession>A0A6A6I9G1</accession>
<feature type="compositionally biased region" description="Basic and acidic residues" evidence="3">
    <location>
        <begin position="85"/>
        <end position="95"/>
    </location>
</feature>
<dbReference type="GO" id="GO:0045944">
    <property type="term" value="P:positive regulation of transcription by RNA polymerase II"/>
    <property type="evidence" value="ECO:0007669"/>
    <property type="project" value="TreeGrafter"/>
</dbReference>
<keyword evidence="5" id="KW-1185">Reference proteome</keyword>
<evidence type="ECO:0000313" key="5">
    <source>
        <dbReference type="Proteomes" id="UP000800094"/>
    </source>
</evidence>
<evidence type="ECO:0000256" key="2">
    <source>
        <dbReference type="ARBA" id="ARBA00023242"/>
    </source>
</evidence>
<feature type="compositionally biased region" description="Pro residues" evidence="3">
    <location>
        <begin position="603"/>
        <end position="623"/>
    </location>
</feature>
<organism evidence="4 5">
    <name type="scientific">Trematosphaeria pertusa</name>
    <dbReference type="NCBI Taxonomy" id="390896"/>
    <lineage>
        <taxon>Eukaryota</taxon>
        <taxon>Fungi</taxon>
        <taxon>Dikarya</taxon>
        <taxon>Ascomycota</taxon>
        <taxon>Pezizomycotina</taxon>
        <taxon>Dothideomycetes</taxon>
        <taxon>Pleosporomycetidae</taxon>
        <taxon>Pleosporales</taxon>
        <taxon>Massarineae</taxon>
        <taxon>Trematosphaeriaceae</taxon>
        <taxon>Trematosphaeria</taxon>
    </lineage>
</organism>
<feature type="region of interest" description="Disordered" evidence="3">
    <location>
        <begin position="283"/>
        <end position="319"/>
    </location>
</feature>
<dbReference type="GeneID" id="54577225"/>
<dbReference type="RefSeq" id="XP_033681722.1">
    <property type="nucleotide sequence ID" value="XM_033823895.1"/>
</dbReference>
<feature type="compositionally biased region" description="Low complexity" evidence="3">
    <location>
        <begin position="560"/>
        <end position="577"/>
    </location>
</feature>
<feature type="compositionally biased region" description="Polar residues" evidence="3">
    <location>
        <begin position="286"/>
        <end position="298"/>
    </location>
</feature>
<sequence>MAAMAGMNANAGPVDGTPIMGNGQRGQQMQNLDPRDQLNTYIYDYFLRNNHHRLARTMLECDMKMNVHPPQKPSPSGRNVNGVDAMDHDSKDDLPNPKLPTGQATDNSFLLDWWVQFWDIFSAARGKNTKGAQYIGHTRNITQMQTDQRNQRMMMAGGAMGAAQYQNMMRAMPNGVAPNDLKRAAAMNRNPYVSNTIFCQHNANPMANMNQMKNQGMMAAQMQRDGSQMDMNGQRPQSPGSNENAPSPNKRPRVEGPMNPGNMPGNQFEFQQAQNVQQKSIEGMNSGVQGSPMTQQGLDGQHDLFAGNQPRPGMPAGAPGPPQGNHALQDYQMQLMLLEQQNKKRLLMARQEQDNISGPHAQGAVGAPGFPPSMSPQGSRAGPSPNPTDQMKKGTPRMGQQGLPGSPMPEGAMQQQRNSPVPNFDPNAMPPGMPPQYGFPGQMPQNPMMRPPSSHPGNFNAQQLTPQQIEAMRASGAMQNGAWRGPPPGMMPGQQQMGPMGNQPQQRGQMPPPPAPANEQPRAQEPSPSQPAQAPPTPSQANKPAPKKKPTKDNKKPASKAKGANAGAPPATSAGEEPPTPTPSTPITPMHPNSFKNGQQQPPQAPAQPQPPAAPQQQQPPPMENNADPGPPFGNIDDTFTLGFGDENALENFDFDSFLHVGDDTGFGSIGADFGFGDEVQAGGEI</sequence>
<gene>
    <name evidence="4" type="ORF">BU26DRAFT_430655</name>
</gene>
<feature type="region of interest" description="Disordered" evidence="3">
    <location>
        <begin position="65"/>
        <end position="99"/>
    </location>
</feature>
<feature type="region of interest" description="Disordered" evidence="3">
    <location>
        <begin position="1"/>
        <end position="30"/>
    </location>
</feature>
<comment type="subcellular location">
    <subcellularLocation>
        <location evidence="1">Nucleus</location>
    </subcellularLocation>
</comment>
<feature type="compositionally biased region" description="Low complexity" evidence="3">
    <location>
        <begin position="1"/>
        <end position="12"/>
    </location>
</feature>